<dbReference type="AlphaFoldDB" id="A0A2I4CSC2"/>
<evidence type="ECO:0000313" key="3">
    <source>
        <dbReference type="RefSeq" id="XP_013882887.1"/>
    </source>
</evidence>
<dbReference type="Proteomes" id="UP000192220">
    <property type="component" value="Unplaced"/>
</dbReference>
<organism evidence="2 3">
    <name type="scientific">Austrofundulus limnaeus</name>
    <name type="common">Annual killifish</name>
    <dbReference type="NCBI Taxonomy" id="52670"/>
    <lineage>
        <taxon>Eukaryota</taxon>
        <taxon>Metazoa</taxon>
        <taxon>Chordata</taxon>
        <taxon>Craniata</taxon>
        <taxon>Vertebrata</taxon>
        <taxon>Euteleostomi</taxon>
        <taxon>Actinopterygii</taxon>
        <taxon>Neopterygii</taxon>
        <taxon>Teleostei</taxon>
        <taxon>Neoteleostei</taxon>
        <taxon>Acanthomorphata</taxon>
        <taxon>Ovalentaria</taxon>
        <taxon>Atherinomorphae</taxon>
        <taxon>Cyprinodontiformes</taxon>
        <taxon>Rivulidae</taxon>
        <taxon>Austrofundulus</taxon>
    </lineage>
</organism>
<name>A0A2I4CSC2_AUSLI</name>
<sequence length="272" mass="30108">MVVSNKAGGIVLLLQNQLLHVPTGPEVLPLLSGLRRFWFLPVQSAAPLLSRNLLLAERLLWKFCSMLTQLRPPAELRRVSVPVQLLLVPEDGLFELGEDVFSRGGQPAADELPEEPNRRHSDPNTPPETRNHRLTDESPVAPTLFVLTPLQPPGSTDQPGPNVCLATDFRPKDQNLVLKDEEGSATISTTNAVLSTTTRTFYFPAFSNRTIQSCSSRTNAELEDNGADDESDITYPEKAQQNSYLLMINGVRVVFTKAVVFSTVFTIRDVLF</sequence>
<dbReference type="InParanoid" id="A0A2I4CSC2"/>
<accession>A0A2I4CSC2</accession>
<gene>
    <name evidence="3" type="primary">trdc</name>
</gene>
<dbReference type="RefSeq" id="XP_013882887.1">
    <property type="nucleotide sequence ID" value="XM_014027433.1"/>
</dbReference>
<evidence type="ECO:0000313" key="2">
    <source>
        <dbReference type="Proteomes" id="UP000192220"/>
    </source>
</evidence>
<feature type="region of interest" description="Disordered" evidence="1">
    <location>
        <begin position="104"/>
        <end position="139"/>
    </location>
</feature>
<dbReference type="KEGG" id="alim:106531540"/>
<evidence type="ECO:0000256" key="1">
    <source>
        <dbReference type="SAM" id="MobiDB-lite"/>
    </source>
</evidence>
<dbReference type="OrthoDB" id="9945861at2759"/>
<keyword evidence="2" id="KW-1185">Reference proteome</keyword>
<protein>
    <submittedName>
        <fullName evidence="3">Uncharacterized protein trdc</fullName>
    </submittedName>
</protein>
<dbReference type="CTD" id="28526"/>
<reference evidence="3" key="1">
    <citation type="submission" date="2025-08" db="UniProtKB">
        <authorList>
            <consortium name="RefSeq"/>
        </authorList>
    </citation>
    <scope>IDENTIFICATION</scope>
</reference>
<proteinExistence type="predicted"/>